<dbReference type="STRING" id="411483.FAEPRAA2165_01721"/>
<dbReference type="InterPro" id="IPR014710">
    <property type="entry name" value="RmlC-like_jellyroll"/>
</dbReference>
<dbReference type="eggNOG" id="COG0662">
    <property type="taxonomic scope" value="Bacteria"/>
</dbReference>
<keyword evidence="6" id="KW-1185">Reference proteome</keyword>
<dbReference type="HOGENOM" id="CLU_000445_88_6_9"/>
<dbReference type="GO" id="GO:0003700">
    <property type="term" value="F:DNA-binding transcription factor activity"/>
    <property type="evidence" value="ECO:0007669"/>
    <property type="project" value="InterPro"/>
</dbReference>
<accession>C7H5Z6</accession>
<keyword evidence="1" id="KW-0805">Transcription regulation</keyword>
<dbReference type="SUPFAM" id="SSF51215">
    <property type="entry name" value="Regulatory protein AraC"/>
    <property type="match status" value="1"/>
</dbReference>
<dbReference type="Gene3D" id="1.10.10.60">
    <property type="entry name" value="Homeodomain-like"/>
    <property type="match status" value="2"/>
</dbReference>
<keyword evidence="3" id="KW-0804">Transcription</keyword>
<organism evidence="5 6">
    <name type="scientific">Faecalibacterium duncaniae (strain DSM 17677 / JCM 31915 / A2-165)</name>
    <name type="common">Faecalibacterium prausnitzii</name>
    <dbReference type="NCBI Taxonomy" id="411483"/>
    <lineage>
        <taxon>Bacteria</taxon>
        <taxon>Bacillati</taxon>
        <taxon>Bacillota</taxon>
        <taxon>Clostridia</taxon>
        <taxon>Eubacteriales</taxon>
        <taxon>Oscillospiraceae</taxon>
        <taxon>Faecalibacterium</taxon>
    </lineage>
</organism>
<dbReference type="EMBL" id="ACOP02000046">
    <property type="protein sequence ID" value="EEU96700.1"/>
    <property type="molecule type" value="Genomic_DNA"/>
</dbReference>
<dbReference type="AlphaFoldDB" id="C7H5Z6"/>
<dbReference type="InterPro" id="IPR018062">
    <property type="entry name" value="HTH_AraC-typ_CS"/>
</dbReference>
<protein>
    <submittedName>
        <fullName evidence="5">Transcriptional regulator, AraC family</fullName>
    </submittedName>
</protein>
<dbReference type="Proteomes" id="UP000004619">
    <property type="component" value="Unassembled WGS sequence"/>
</dbReference>
<dbReference type="PATRIC" id="fig|411483.3.peg.1149"/>
<evidence type="ECO:0000259" key="4">
    <source>
        <dbReference type="PROSITE" id="PS01124"/>
    </source>
</evidence>
<dbReference type="Pfam" id="PF12833">
    <property type="entry name" value="HTH_18"/>
    <property type="match status" value="1"/>
</dbReference>
<gene>
    <name evidence="5" type="ORF">FAEPRAA2165_01721</name>
</gene>
<dbReference type="PRINTS" id="PR00032">
    <property type="entry name" value="HTHARAC"/>
</dbReference>
<feature type="domain" description="HTH araC/xylS-type" evidence="4">
    <location>
        <begin position="206"/>
        <end position="304"/>
    </location>
</feature>
<dbReference type="eggNOG" id="COG2207">
    <property type="taxonomic scope" value="Bacteria"/>
</dbReference>
<comment type="caution">
    <text evidence="5">The sequence shown here is derived from an EMBL/GenBank/DDBJ whole genome shotgun (WGS) entry which is preliminary data.</text>
</comment>
<evidence type="ECO:0000256" key="2">
    <source>
        <dbReference type="ARBA" id="ARBA00023125"/>
    </source>
</evidence>
<evidence type="ECO:0000313" key="6">
    <source>
        <dbReference type="Proteomes" id="UP000004619"/>
    </source>
</evidence>
<dbReference type="SUPFAM" id="SSF46689">
    <property type="entry name" value="Homeodomain-like"/>
    <property type="match status" value="2"/>
</dbReference>
<dbReference type="InterPro" id="IPR009057">
    <property type="entry name" value="Homeodomain-like_sf"/>
</dbReference>
<dbReference type="InterPro" id="IPR037923">
    <property type="entry name" value="HTH-like"/>
</dbReference>
<dbReference type="InterPro" id="IPR013096">
    <property type="entry name" value="Cupin_2"/>
</dbReference>
<dbReference type="PROSITE" id="PS01124">
    <property type="entry name" value="HTH_ARAC_FAMILY_2"/>
    <property type="match status" value="1"/>
</dbReference>
<dbReference type="Pfam" id="PF07883">
    <property type="entry name" value="Cupin_2"/>
    <property type="match status" value="1"/>
</dbReference>
<evidence type="ECO:0000256" key="3">
    <source>
        <dbReference type="ARBA" id="ARBA00023163"/>
    </source>
</evidence>
<name>C7H5Z6_FAED2</name>
<sequence>MHEAVRRFSHFIFSILLLFLYFLCLLQKEPFMSTERFDIRHAPAPRESFRLLYISKSRFGGDWNSTVHTHSCTELFYCLSGEGQFLLSGQLFPVKPDDMVIVNPQVEHTELSLNASPLEYIVLGVSGIEILFGKADSTYAIFNCRENRERMVTLLHMLLAEADRSLDGCETVCQDLLEVLLIWLVRCTTLSLQVEESPRSDNRECVEIKRYLDNNYREEISLDTLAEVAHINKYYLAHTFQKAYGISPITYLNRRRIEESKYMLGNTGYSLAQISELMGFSSPSYFSQCFRKAEGLTPNEYRRQVRQGQRPAPAKRHEG</sequence>
<dbReference type="InterPro" id="IPR018060">
    <property type="entry name" value="HTH_AraC"/>
</dbReference>
<evidence type="ECO:0000256" key="1">
    <source>
        <dbReference type="ARBA" id="ARBA00023015"/>
    </source>
</evidence>
<dbReference type="Gene3D" id="2.60.120.10">
    <property type="entry name" value="Jelly Rolls"/>
    <property type="match status" value="1"/>
</dbReference>
<dbReference type="PANTHER" id="PTHR43280:SF17">
    <property type="entry name" value="ARAC-TYPE DNA-BINDING DOMAIN-CONTAINING PROTEIN"/>
    <property type="match status" value="1"/>
</dbReference>
<dbReference type="PANTHER" id="PTHR43280">
    <property type="entry name" value="ARAC-FAMILY TRANSCRIPTIONAL REGULATOR"/>
    <property type="match status" value="1"/>
</dbReference>
<dbReference type="PROSITE" id="PS00041">
    <property type="entry name" value="HTH_ARAC_FAMILY_1"/>
    <property type="match status" value="1"/>
</dbReference>
<proteinExistence type="predicted"/>
<dbReference type="SMART" id="SM00342">
    <property type="entry name" value="HTH_ARAC"/>
    <property type="match status" value="1"/>
</dbReference>
<dbReference type="InterPro" id="IPR020449">
    <property type="entry name" value="Tscrpt_reg_AraC-type_HTH"/>
</dbReference>
<dbReference type="GO" id="GO:0043565">
    <property type="term" value="F:sequence-specific DNA binding"/>
    <property type="evidence" value="ECO:0007669"/>
    <property type="project" value="InterPro"/>
</dbReference>
<reference evidence="5" key="1">
    <citation type="submission" date="2009-08" db="EMBL/GenBank/DDBJ databases">
        <authorList>
            <person name="Weinstock G."/>
            <person name="Sodergren E."/>
            <person name="Clifton S."/>
            <person name="Fulton L."/>
            <person name="Fulton B."/>
            <person name="Courtney L."/>
            <person name="Fronick C."/>
            <person name="Harrison M."/>
            <person name="Strong C."/>
            <person name="Farmer C."/>
            <person name="Delahaunty K."/>
            <person name="Markovic C."/>
            <person name="Hall O."/>
            <person name="Minx P."/>
            <person name="Tomlinson C."/>
            <person name="Mitreva M."/>
            <person name="Nelson J."/>
            <person name="Hou S."/>
            <person name="Wollam A."/>
            <person name="Pepin K.H."/>
            <person name="Johnson M."/>
            <person name="Bhonagiri V."/>
            <person name="Nash W.E."/>
            <person name="Warren W."/>
            <person name="Chinwalla A."/>
            <person name="Mardis E.R."/>
            <person name="Wilson R.K."/>
        </authorList>
    </citation>
    <scope>NUCLEOTIDE SEQUENCE [LARGE SCALE GENOMIC DNA]</scope>
    <source>
        <strain evidence="5">A2-165</strain>
    </source>
</reference>
<keyword evidence="2" id="KW-0238">DNA-binding</keyword>
<evidence type="ECO:0000313" key="5">
    <source>
        <dbReference type="EMBL" id="EEU96700.1"/>
    </source>
</evidence>